<protein>
    <submittedName>
        <fullName evidence="2">Uncharacterized protein</fullName>
    </submittedName>
</protein>
<reference evidence="3" key="1">
    <citation type="submission" date="2010-08" db="EMBL/GenBank/DDBJ databases">
        <authorList>
            <consortium name="Caenorhabditis japonica Sequencing Consortium"/>
            <person name="Wilson R.K."/>
        </authorList>
    </citation>
    <scope>NUCLEOTIDE SEQUENCE [LARGE SCALE GENOMIC DNA]</scope>
    <source>
        <strain evidence="3">DF5081</strain>
    </source>
</reference>
<evidence type="ECO:0000256" key="1">
    <source>
        <dbReference type="SAM" id="MobiDB-lite"/>
    </source>
</evidence>
<dbReference type="EnsemblMetazoa" id="CJA29353.1">
    <property type="protein sequence ID" value="CJA29353.1"/>
    <property type="gene ID" value="WBGene00184927"/>
</dbReference>
<feature type="compositionally biased region" description="Acidic residues" evidence="1">
    <location>
        <begin position="79"/>
        <end position="96"/>
    </location>
</feature>
<evidence type="ECO:0000313" key="2">
    <source>
        <dbReference type="EnsemblMetazoa" id="CJA29353.1"/>
    </source>
</evidence>
<name>A0A8R1IG45_CAEJA</name>
<keyword evidence="3" id="KW-1185">Reference proteome</keyword>
<organism evidence="2 3">
    <name type="scientific">Caenorhabditis japonica</name>
    <dbReference type="NCBI Taxonomy" id="281687"/>
    <lineage>
        <taxon>Eukaryota</taxon>
        <taxon>Metazoa</taxon>
        <taxon>Ecdysozoa</taxon>
        <taxon>Nematoda</taxon>
        <taxon>Chromadorea</taxon>
        <taxon>Rhabditida</taxon>
        <taxon>Rhabditina</taxon>
        <taxon>Rhabditomorpha</taxon>
        <taxon>Rhabditoidea</taxon>
        <taxon>Rhabditidae</taxon>
        <taxon>Peloderinae</taxon>
        <taxon>Caenorhabditis</taxon>
    </lineage>
</organism>
<proteinExistence type="predicted"/>
<feature type="compositionally biased region" description="Basic and acidic residues" evidence="1">
    <location>
        <begin position="11"/>
        <end position="22"/>
    </location>
</feature>
<accession>A0A8R1IG45</accession>
<dbReference type="Proteomes" id="UP000005237">
    <property type="component" value="Unassembled WGS sequence"/>
</dbReference>
<sequence length="218" mass="25268">MSNPKTTTETKVAKGGEKDATIRFKRRPSSAMPQRETEWTVREYLKSERSERVRKNKFDEMSKDYICSSSIEEAVRQDMEEDASADEDDEEDDELVEWSAYPGSAASNEELNEDGAHGGEWDDDDLGDDYNQFAPDDQYDHVELDYLSDSDALKARRRQIANYFLIKDPNSLNELDELTDEQISELLPDESMLERYTDKEIKIEVMEDEIVEKKPELL</sequence>
<dbReference type="AlphaFoldDB" id="A0A8R1IG45"/>
<feature type="region of interest" description="Disordered" evidence="1">
    <location>
        <begin position="69"/>
        <end position="137"/>
    </location>
</feature>
<feature type="region of interest" description="Disordered" evidence="1">
    <location>
        <begin position="1"/>
        <end position="37"/>
    </location>
</feature>
<evidence type="ECO:0000313" key="3">
    <source>
        <dbReference type="Proteomes" id="UP000005237"/>
    </source>
</evidence>
<reference evidence="2" key="2">
    <citation type="submission" date="2022-06" db="UniProtKB">
        <authorList>
            <consortium name="EnsemblMetazoa"/>
        </authorList>
    </citation>
    <scope>IDENTIFICATION</scope>
    <source>
        <strain evidence="2">DF5081</strain>
    </source>
</reference>
<feature type="compositionally biased region" description="Polar residues" evidence="1">
    <location>
        <begin position="1"/>
        <end position="10"/>
    </location>
</feature>